<dbReference type="EMBL" id="MLJW01000012">
    <property type="protein sequence ID" value="OIR14266.1"/>
    <property type="molecule type" value="Genomic_DNA"/>
</dbReference>
<accession>A0A1J5T0A1</accession>
<gene>
    <name evidence="1" type="ORF">GALL_47330</name>
</gene>
<name>A0A1J5T0A1_9ZZZZ</name>
<proteinExistence type="predicted"/>
<comment type="caution">
    <text evidence="1">The sequence shown here is derived from an EMBL/GenBank/DDBJ whole genome shotgun (WGS) entry which is preliminary data.</text>
</comment>
<dbReference type="InterPro" id="IPR036761">
    <property type="entry name" value="TTHA0802/YceI-like_sf"/>
</dbReference>
<protein>
    <submittedName>
        <fullName evidence="1">YceI-like domain protein</fullName>
    </submittedName>
</protein>
<dbReference type="Gene3D" id="2.40.128.110">
    <property type="entry name" value="Lipid/polyisoprenoid-binding, YceI-like"/>
    <property type="match status" value="1"/>
</dbReference>
<organism evidence="1">
    <name type="scientific">mine drainage metagenome</name>
    <dbReference type="NCBI Taxonomy" id="410659"/>
    <lineage>
        <taxon>unclassified sequences</taxon>
        <taxon>metagenomes</taxon>
        <taxon>ecological metagenomes</taxon>
    </lineage>
</organism>
<dbReference type="AlphaFoldDB" id="A0A1J5T0A1"/>
<evidence type="ECO:0000313" key="1">
    <source>
        <dbReference type="EMBL" id="OIR14266.1"/>
    </source>
</evidence>
<sequence>MHLNKNILLILILILGESFIQQKKVDNLTHSAKWVVSKGGFLRVNGSTNVSTFSCIVPEYVDPDTITCINKDLPILMSGNISLNIFGFDCHNTLMTADLRKTLRAKEFPKMRIHFLSLNKFPELRSTEETITGWVNIELSGVTKKFDVKFRFYTDDQKIIHLIGIRSINFSDFNLTPPRKLGGIIQTKDKLDVEFGLNFKTLN</sequence>
<dbReference type="SUPFAM" id="SSF101874">
    <property type="entry name" value="YceI-like"/>
    <property type="match status" value="1"/>
</dbReference>
<reference evidence="1" key="1">
    <citation type="submission" date="2016-10" db="EMBL/GenBank/DDBJ databases">
        <title>Sequence of Gallionella enrichment culture.</title>
        <authorList>
            <person name="Poehlein A."/>
            <person name="Muehling M."/>
            <person name="Daniel R."/>
        </authorList>
    </citation>
    <scope>NUCLEOTIDE SEQUENCE</scope>
</reference>